<dbReference type="Pfam" id="PF00646">
    <property type="entry name" value="F-box"/>
    <property type="match status" value="1"/>
</dbReference>
<evidence type="ECO:0000313" key="2">
    <source>
        <dbReference type="EMBL" id="CAL5079166.1"/>
    </source>
</evidence>
<reference evidence="3" key="1">
    <citation type="submission" date="2024-06" db="EMBL/GenBank/DDBJ databases">
        <authorList>
            <person name="Ryan C."/>
        </authorList>
    </citation>
    <scope>NUCLEOTIDE SEQUENCE [LARGE SCALE GENOMIC DNA]</scope>
</reference>
<organism evidence="2 3">
    <name type="scientific">Urochloa decumbens</name>
    <dbReference type="NCBI Taxonomy" id="240449"/>
    <lineage>
        <taxon>Eukaryota</taxon>
        <taxon>Viridiplantae</taxon>
        <taxon>Streptophyta</taxon>
        <taxon>Embryophyta</taxon>
        <taxon>Tracheophyta</taxon>
        <taxon>Spermatophyta</taxon>
        <taxon>Magnoliopsida</taxon>
        <taxon>Liliopsida</taxon>
        <taxon>Poales</taxon>
        <taxon>Poaceae</taxon>
        <taxon>PACMAD clade</taxon>
        <taxon>Panicoideae</taxon>
        <taxon>Panicodae</taxon>
        <taxon>Paniceae</taxon>
        <taxon>Melinidinae</taxon>
        <taxon>Urochloa</taxon>
    </lineage>
</organism>
<dbReference type="InterPro" id="IPR036047">
    <property type="entry name" value="F-box-like_dom_sf"/>
</dbReference>
<dbReference type="CDD" id="cd22157">
    <property type="entry name" value="F-box_AtFBW1-like"/>
    <property type="match status" value="1"/>
</dbReference>
<dbReference type="NCBIfam" id="TIGR01640">
    <property type="entry name" value="F_box_assoc_1"/>
    <property type="match status" value="1"/>
</dbReference>
<evidence type="ECO:0000259" key="1">
    <source>
        <dbReference type="SMART" id="SM00256"/>
    </source>
</evidence>
<dbReference type="PANTHER" id="PTHR31672:SF13">
    <property type="entry name" value="F-BOX PROTEIN CPR30-LIKE"/>
    <property type="match status" value="1"/>
</dbReference>
<proteinExistence type="predicted"/>
<dbReference type="InterPro" id="IPR011043">
    <property type="entry name" value="Gal_Oxase/kelch_b-propeller"/>
</dbReference>
<dbReference type="InterPro" id="IPR050796">
    <property type="entry name" value="SCF_F-box_component"/>
</dbReference>
<dbReference type="Gene3D" id="1.20.1280.50">
    <property type="match status" value="1"/>
</dbReference>
<dbReference type="InterPro" id="IPR017451">
    <property type="entry name" value="F-box-assoc_interact_dom"/>
</dbReference>
<sequence length="384" mass="42118">MVSQDAASIDGFLTQDALYEILLRVPARPLCRFRTVCRSWRSLLSDPQFAAAHAAHHRGDPPLFAVCVAGGAHDEVAEIKLLDTSGHTVKRLSVGPTLPLHEMLPHLDKVLLRGLVQLQGHAMRVLDPATGTVSILRRNIPDSCNSIVFGRAMSSTGGHAGEYKVLSLDTSLYATQPCKVKVLTLLNGGGGTWRSAPMPPVTIKTFHNRHKEVAVANGVVYHLVDNTSWLIAAFDLEAEQWQPSLLQGPVPVPTIDGYAQPLRSLAELNGRLAAVSSTALHMNIWLLMDSGKWHKQCRVRMCIQQHIWPFAKDVQPLWLLDDGRVALWGSRGGMRSGALWMYDPRTGMCTEVAAMENCLRVGVGVYTGNLLQQVDQAAHVMEKP</sequence>
<dbReference type="EMBL" id="OZ075117">
    <property type="protein sequence ID" value="CAL5079166.1"/>
    <property type="molecule type" value="Genomic_DNA"/>
</dbReference>
<dbReference type="AlphaFoldDB" id="A0ABC9FP55"/>
<protein>
    <recommendedName>
        <fullName evidence="1">F-box domain-containing protein</fullName>
    </recommendedName>
</protein>
<dbReference type="InterPro" id="IPR001810">
    <property type="entry name" value="F-box_dom"/>
</dbReference>
<dbReference type="SUPFAM" id="SSF50965">
    <property type="entry name" value="Galactose oxidase, central domain"/>
    <property type="match status" value="1"/>
</dbReference>
<accession>A0ABC9FP55</accession>
<dbReference type="Proteomes" id="UP001497457">
    <property type="component" value="Chromosome 7b"/>
</dbReference>
<dbReference type="PANTHER" id="PTHR31672">
    <property type="entry name" value="BNACNNG10540D PROTEIN"/>
    <property type="match status" value="1"/>
</dbReference>
<keyword evidence="3" id="KW-1185">Reference proteome</keyword>
<evidence type="ECO:0000313" key="3">
    <source>
        <dbReference type="Proteomes" id="UP001497457"/>
    </source>
</evidence>
<name>A0ABC9FP55_9POAL</name>
<dbReference type="SUPFAM" id="SSF81383">
    <property type="entry name" value="F-box domain"/>
    <property type="match status" value="1"/>
</dbReference>
<reference evidence="2 3" key="2">
    <citation type="submission" date="2024-10" db="EMBL/GenBank/DDBJ databases">
        <authorList>
            <person name="Ryan C."/>
        </authorList>
    </citation>
    <scope>NUCLEOTIDE SEQUENCE [LARGE SCALE GENOMIC DNA]</scope>
</reference>
<dbReference type="SMART" id="SM00256">
    <property type="entry name" value="FBOX"/>
    <property type="match status" value="1"/>
</dbReference>
<gene>
    <name evidence="2" type="ORF">URODEC1_LOCUS107485</name>
</gene>
<feature type="domain" description="F-box" evidence="1">
    <location>
        <begin position="13"/>
        <end position="53"/>
    </location>
</feature>